<evidence type="ECO:0000256" key="3">
    <source>
        <dbReference type="ARBA" id="ARBA00022763"/>
    </source>
</evidence>
<reference evidence="11 12" key="1">
    <citation type="journal article" date="2013" name="PLoS Genet.">
        <title>Distinctive expansion of potential virulence genes in the genome of the oomycete fish pathogen Saprolegnia parasitica.</title>
        <authorList>
            <person name="Jiang R.H."/>
            <person name="de Bruijn I."/>
            <person name="Haas B.J."/>
            <person name="Belmonte R."/>
            <person name="Lobach L."/>
            <person name="Christie J."/>
            <person name="van den Ackerveken G."/>
            <person name="Bottin A."/>
            <person name="Bulone V."/>
            <person name="Diaz-Moreno S.M."/>
            <person name="Dumas B."/>
            <person name="Fan L."/>
            <person name="Gaulin E."/>
            <person name="Govers F."/>
            <person name="Grenville-Briggs L.J."/>
            <person name="Horner N.R."/>
            <person name="Levin J.Z."/>
            <person name="Mammella M."/>
            <person name="Meijer H.J."/>
            <person name="Morris P."/>
            <person name="Nusbaum C."/>
            <person name="Oome S."/>
            <person name="Phillips A.J."/>
            <person name="van Rooyen D."/>
            <person name="Rzeszutek E."/>
            <person name="Saraiva M."/>
            <person name="Secombes C.J."/>
            <person name="Seidl M.F."/>
            <person name="Snel B."/>
            <person name="Stassen J.H."/>
            <person name="Sykes S."/>
            <person name="Tripathy S."/>
            <person name="van den Berg H."/>
            <person name="Vega-Arreguin J.C."/>
            <person name="Wawra S."/>
            <person name="Young S.K."/>
            <person name="Zeng Q."/>
            <person name="Dieguez-Uribeondo J."/>
            <person name="Russ C."/>
            <person name="Tyler B.M."/>
            <person name="van West P."/>
        </authorList>
    </citation>
    <scope>NUCLEOTIDE SEQUENCE [LARGE SCALE GENOMIC DNA]</scope>
    <source>
        <strain evidence="11 12">CBS 223.65</strain>
    </source>
</reference>
<dbReference type="InterPro" id="IPR027520">
    <property type="entry name" value="Slx1"/>
</dbReference>
<dbReference type="PROSITE" id="PS50164">
    <property type="entry name" value="GIY_YIG"/>
    <property type="match status" value="1"/>
</dbReference>
<feature type="region of interest" description="Disordered" evidence="9">
    <location>
        <begin position="253"/>
        <end position="315"/>
    </location>
</feature>
<dbReference type="EC" id="3.1.-.-" evidence="8"/>
<dbReference type="AlphaFoldDB" id="A0A067CJH9"/>
<dbReference type="Gene3D" id="3.30.40.10">
    <property type="entry name" value="Zinc/RING finger domain, C3HC4 (zinc finger)"/>
    <property type="match status" value="1"/>
</dbReference>
<evidence type="ECO:0000256" key="8">
    <source>
        <dbReference type="HAMAP-Rule" id="MF_03100"/>
    </source>
</evidence>
<dbReference type="HAMAP" id="MF_03100">
    <property type="entry name" value="Endonuc_su_Slx1"/>
    <property type="match status" value="1"/>
</dbReference>
<keyword evidence="3 8" id="KW-0227">DNA damage</keyword>
<dbReference type="Proteomes" id="UP000030745">
    <property type="component" value="Unassembled WGS sequence"/>
</dbReference>
<dbReference type="InterPro" id="IPR000305">
    <property type="entry name" value="GIY-YIG_endonuc"/>
</dbReference>
<dbReference type="STRING" id="695850.A0A067CJH9"/>
<accession>A0A067CJH9</accession>
<dbReference type="SUPFAM" id="SSF82771">
    <property type="entry name" value="GIY-YIG endonuclease"/>
    <property type="match status" value="1"/>
</dbReference>
<evidence type="ECO:0000256" key="7">
    <source>
        <dbReference type="ARBA" id="ARBA00023242"/>
    </source>
</evidence>
<evidence type="ECO:0000313" key="11">
    <source>
        <dbReference type="EMBL" id="KDO30663.1"/>
    </source>
</evidence>
<dbReference type="Pfam" id="PF01541">
    <property type="entry name" value="GIY-YIG"/>
    <property type="match status" value="1"/>
</dbReference>
<keyword evidence="1 8" id="KW-0540">Nuclease</keyword>
<dbReference type="GeneID" id="24127002"/>
<organism evidence="11 12">
    <name type="scientific">Saprolegnia parasitica (strain CBS 223.65)</name>
    <dbReference type="NCBI Taxonomy" id="695850"/>
    <lineage>
        <taxon>Eukaryota</taxon>
        <taxon>Sar</taxon>
        <taxon>Stramenopiles</taxon>
        <taxon>Oomycota</taxon>
        <taxon>Saprolegniomycetes</taxon>
        <taxon>Saprolegniales</taxon>
        <taxon>Saprolegniaceae</taxon>
        <taxon>Saprolegnia</taxon>
    </lineage>
</organism>
<evidence type="ECO:0000256" key="4">
    <source>
        <dbReference type="ARBA" id="ARBA00022801"/>
    </source>
</evidence>
<evidence type="ECO:0000313" key="12">
    <source>
        <dbReference type="Proteomes" id="UP000030745"/>
    </source>
</evidence>
<dbReference type="RefSeq" id="XP_012198367.1">
    <property type="nucleotide sequence ID" value="XM_012342977.1"/>
</dbReference>
<dbReference type="EMBL" id="KK583200">
    <property type="protein sequence ID" value="KDO30663.1"/>
    <property type="molecule type" value="Genomic_DNA"/>
</dbReference>
<dbReference type="OrthoDB" id="24645at2759"/>
<comment type="function">
    <text evidence="8">Catalytic subunit of a heterodimeric structure-specific endonuclease that resolves DNA secondary structures generated during DNA repair and recombination. Has endonuclease activity towards branched DNA substrates, introducing single-strand cuts in duplex DNA close to junctions with ss-DNA.</text>
</comment>
<protein>
    <recommendedName>
        <fullName evidence="8">Structure-specific endonuclease subunit SLX1 homolog</fullName>
        <ecNumber evidence="8">3.1.-.-</ecNumber>
    </recommendedName>
</protein>
<keyword evidence="5 8" id="KW-0233">DNA recombination</keyword>
<evidence type="ECO:0000256" key="9">
    <source>
        <dbReference type="SAM" id="MobiDB-lite"/>
    </source>
</evidence>
<dbReference type="OMA" id="HIDCAHE"/>
<comment type="subcellular location">
    <subcellularLocation>
        <location evidence="8">Nucleus</location>
    </subcellularLocation>
</comment>
<keyword evidence="4 8" id="KW-0378">Hydrolase</keyword>
<proteinExistence type="inferred from homology"/>
<dbReference type="GO" id="GO:0006281">
    <property type="term" value="P:DNA repair"/>
    <property type="evidence" value="ECO:0007669"/>
    <property type="project" value="UniProtKB-UniRule"/>
</dbReference>
<keyword evidence="7 8" id="KW-0539">Nucleus</keyword>
<name>A0A067CJH9_SAPPC</name>
<evidence type="ECO:0000256" key="5">
    <source>
        <dbReference type="ARBA" id="ARBA00023172"/>
    </source>
</evidence>
<dbReference type="GO" id="GO:0033557">
    <property type="term" value="C:Slx1-Slx4 complex"/>
    <property type="evidence" value="ECO:0007669"/>
    <property type="project" value="UniProtKB-UniRule"/>
</dbReference>
<dbReference type="InterPro" id="IPR013083">
    <property type="entry name" value="Znf_RING/FYVE/PHD"/>
</dbReference>
<feature type="domain" description="GIY-YIG" evidence="10">
    <location>
        <begin position="1"/>
        <end position="89"/>
    </location>
</feature>
<dbReference type="KEGG" id="spar:SPRG_04564"/>
<keyword evidence="2 8" id="KW-0255">Endonuclease</keyword>
<comment type="subunit">
    <text evidence="8">Forms a heterodimer with a member of the SLX4 family.</text>
</comment>
<dbReference type="GO" id="GO:0017108">
    <property type="term" value="F:5'-flap endonuclease activity"/>
    <property type="evidence" value="ECO:0007669"/>
    <property type="project" value="InterPro"/>
</dbReference>
<dbReference type="InterPro" id="IPR035901">
    <property type="entry name" value="GIY-YIG_endonuc_sf"/>
</dbReference>
<dbReference type="PANTHER" id="PTHR20208">
    <property type="entry name" value="STRUCTURE-SPECIFIC ENDONUCLEASE SUBUNIT SLX1"/>
    <property type="match status" value="1"/>
</dbReference>
<evidence type="ECO:0000256" key="6">
    <source>
        <dbReference type="ARBA" id="ARBA00023204"/>
    </source>
</evidence>
<dbReference type="Pfam" id="PF21202">
    <property type="entry name" value="SLX1_C"/>
    <property type="match status" value="1"/>
</dbReference>
<comment type="similarity">
    <text evidence="8">Belongs to the SLX1 family.</text>
</comment>
<dbReference type="CDD" id="cd10455">
    <property type="entry name" value="GIY-YIG_SLX1"/>
    <property type="match status" value="1"/>
</dbReference>
<keyword evidence="12" id="KW-1185">Reference proteome</keyword>
<dbReference type="InterPro" id="IPR050381">
    <property type="entry name" value="SLX1_endonuclease"/>
</dbReference>
<dbReference type="InterPro" id="IPR048749">
    <property type="entry name" value="SLX1_C"/>
</dbReference>
<dbReference type="GO" id="GO:0006310">
    <property type="term" value="P:DNA recombination"/>
    <property type="evidence" value="ECO:0007669"/>
    <property type="project" value="UniProtKB-UniRule"/>
</dbReference>
<sequence>MFACYLLTPQTPAQTGKRSLHMKHTYVGFTMTPKRRLRQHNGEIVQGAKKTAKYRPWDMLVVVYGFASKVQALQFEYVWQHPYNSRFTKAAMASAKHVKRYGGMRSVRRKLIELYLILALPPWNELAHALLHMHTLATSSAPNELPPGMTTQVASLDTLPHGPPSDDADDADARCSICIGQFQEGDARLVCYHADCPMRAHIDCAHECFPDDDDDDDAPTQSEKRGYCPYCDNELHWATLLLHASSSALLLPPAKKKRRVRTAPSQSPPEPPNAASTAASKDATVASAPTQTTNAELILISDSDEPSIVDLTGDV</sequence>
<gene>
    <name evidence="11" type="ORF">SPRG_04564</name>
</gene>
<evidence type="ECO:0000256" key="1">
    <source>
        <dbReference type="ARBA" id="ARBA00022722"/>
    </source>
</evidence>
<evidence type="ECO:0000259" key="10">
    <source>
        <dbReference type="PROSITE" id="PS50164"/>
    </source>
</evidence>
<dbReference type="Gene3D" id="3.40.1440.10">
    <property type="entry name" value="GIY-YIG endonuclease"/>
    <property type="match status" value="1"/>
</dbReference>
<dbReference type="VEuPathDB" id="FungiDB:SPRG_04564"/>
<keyword evidence="6 8" id="KW-0234">DNA repair</keyword>
<comment type="cofactor">
    <cofactor evidence="8">
        <name>a divalent metal cation</name>
        <dbReference type="ChEBI" id="CHEBI:60240"/>
    </cofactor>
</comment>
<comment type="caution">
    <text evidence="8">Lacks conserved residue(s) required for the propagation of feature annotation.</text>
</comment>
<evidence type="ECO:0000256" key="2">
    <source>
        <dbReference type="ARBA" id="ARBA00022759"/>
    </source>
</evidence>